<keyword evidence="2" id="KW-1185">Reference proteome</keyword>
<feature type="non-terminal residue" evidence="1">
    <location>
        <position position="163"/>
    </location>
</feature>
<sequence length="163" mass="19176">YLIICIDWQKWKDRTLKELIRVTRPGGYIEIMDLDAEIVQPGPIGRMFEHFRFKNVETSGINTASSADMVKTFSELKDAVVVEKFEHKIRPYGRWAGKLGEVALKNYIELLEPMGVFYCPLFKITEAEYKQMIVDYAEELNTYQSYMREYRVVIRKLDKESTT</sequence>
<dbReference type="Proteomes" id="UP000789739">
    <property type="component" value="Unassembled WGS sequence"/>
</dbReference>
<name>A0A9N9HFT3_9GLOM</name>
<accession>A0A9N9HFT3</accession>
<proteinExistence type="predicted"/>
<protein>
    <submittedName>
        <fullName evidence="1">7652_t:CDS:1</fullName>
    </submittedName>
</protein>
<dbReference type="EMBL" id="CAJVPI010006111">
    <property type="protein sequence ID" value="CAG8677222.1"/>
    <property type="molecule type" value="Genomic_DNA"/>
</dbReference>
<comment type="caution">
    <text evidence="1">The sequence shown here is derived from an EMBL/GenBank/DDBJ whole genome shotgun (WGS) entry which is preliminary data.</text>
</comment>
<dbReference type="OrthoDB" id="2013972at2759"/>
<reference evidence="1" key="1">
    <citation type="submission" date="2021-06" db="EMBL/GenBank/DDBJ databases">
        <authorList>
            <person name="Kallberg Y."/>
            <person name="Tangrot J."/>
            <person name="Rosling A."/>
        </authorList>
    </citation>
    <scope>NUCLEOTIDE SEQUENCE</scope>
    <source>
        <strain evidence="1">BR232B</strain>
    </source>
</reference>
<evidence type="ECO:0000313" key="1">
    <source>
        <dbReference type="EMBL" id="CAG8677222.1"/>
    </source>
</evidence>
<feature type="non-terminal residue" evidence="1">
    <location>
        <position position="1"/>
    </location>
</feature>
<evidence type="ECO:0000313" key="2">
    <source>
        <dbReference type="Proteomes" id="UP000789739"/>
    </source>
</evidence>
<gene>
    <name evidence="1" type="ORF">PBRASI_LOCUS11614</name>
</gene>
<organism evidence="1 2">
    <name type="scientific">Paraglomus brasilianum</name>
    <dbReference type="NCBI Taxonomy" id="144538"/>
    <lineage>
        <taxon>Eukaryota</taxon>
        <taxon>Fungi</taxon>
        <taxon>Fungi incertae sedis</taxon>
        <taxon>Mucoromycota</taxon>
        <taxon>Glomeromycotina</taxon>
        <taxon>Glomeromycetes</taxon>
        <taxon>Paraglomerales</taxon>
        <taxon>Paraglomeraceae</taxon>
        <taxon>Paraglomus</taxon>
    </lineage>
</organism>
<dbReference type="AlphaFoldDB" id="A0A9N9HFT3"/>